<accession>A0A7T6Z4K8</accession>
<dbReference type="InterPro" id="IPR000086">
    <property type="entry name" value="NUDIX_hydrolase_dom"/>
</dbReference>
<dbReference type="InterPro" id="IPR015797">
    <property type="entry name" value="NUDIX_hydrolase-like_dom_sf"/>
</dbReference>
<protein>
    <submittedName>
        <fullName evidence="2">NUDIX domain-containing protein</fullName>
    </submittedName>
</protein>
<keyword evidence="3" id="KW-1185">Reference proteome</keyword>
<dbReference type="KEGG" id="scia:HUG15_15400"/>
<gene>
    <name evidence="2" type="ORF">HUG15_15400</name>
</gene>
<dbReference type="EMBL" id="CP054705">
    <property type="protein sequence ID" value="QQK76809.1"/>
    <property type="molecule type" value="Genomic_DNA"/>
</dbReference>
<dbReference type="Proteomes" id="UP000595823">
    <property type="component" value="Chromosome"/>
</dbReference>
<dbReference type="RefSeq" id="WP_200123937.1">
    <property type="nucleotide sequence ID" value="NZ_CP054705.1"/>
</dbReference>
<evidence type="ECO:0000313" key="3">
    <source>
        <dbReference type="Proteomes" id="UP000595823"/>
    </source>
</evidence>
<dbReference type="Pfam" id="PF00293">
    <property type="entry name" value="NUDIX"/>
    <property type="match status" value="1"/>
</dbReference>
<proteinExistence type="predicted"/>
<evidence type="ECO:0000313" key="2">
    <source>
        <dbReference type="EMBL" id="QQK76809.1"/>
    </source>
</evidence>
<organism evidence="2 3">
    <name type="scientific">Salicibibacter cibarius</name>
    <dbReference type="NCBI Taxonomy" id="2743000"/>
    <lineage>
        <taxon>Bacteria</taxon>
        <taxon>Bacillati</taxon>
        <taxon>Bacillota</taxon>
        <taxon>Bacilli</taxon>
        <taxon>Bacillales</taxon>
        <taxon>Bacillaceae</taxon>
        <taxon>Salicibibacter</taxon>
    </lineage>
</organism>
<dbReference type="SUPFAM" id="SSF55811">
    <property type="entry name" value="Nudix"/>
    <property type="match status" value="1"/>
</dbReference>
<name>A0A7T6Z4K8_9BACI</name>
<sequence>MIRTASRALLIQDDNILALKYQEGNTAFYALPGGSQETGKSLHMNLLRECREELSIDVKVGKLIFGREWLDGERSRPPN</sequence>
<feature type="domain" description="Nudix hydrolase" evidence="1">
    <location>
        <begin position="4"/>
        <end position="72"/>
    </location>
</feature>
<evidence type="ECO:0000259" key="1">
    <source>
        <dbReference type="Pfam" id="PF00293"/>
    </source>
</evidence>
<dbReference type="Gene3D" id="3.90.79.10">
    <property type="entry name" value="Nucleoside Triphosphate Pyrophosphohydrolase"/>
    <property type="match status" value="1"/>
</dbReference>
<reference evidence="2 3" key="1">
    <citation type="submission" date="2020-06" db="EMBL/GenBank/DDBJ databases">
        <title>Genomic analysis of Salicibibacter sp. NKC5-3.</title>
        <authorList>
            <person name="Oh Y.J."/>
        </authorList>
    </citation>
    <scope>NUCLEOTIDE SEQUENCE [LARGE SCALE GENOMIC DNA]</scope>
    <source>
        <strain evidence="2 3">NKC5-3</strain>
    </source>
</reference>
<dbReference type="AlphaFoldDB" id="A0A7T6Z4K8"/>